<dbReference type="RefSeq" id="WP_381195983.1">
    <property type="nucleotide sequence ID" value="NZ_JBHSFE010000012.1"/>
</dbReference>
<keyword evidence="2" id="KW-1185">Reference proteome</keyword>
<dbReference type="Proteomes" id="UP001595993">
    <property type="component" value="Unassembled WGS sequence"/>
</dbReference>
<organism evidence="1 2">
    <name type="scientific">Streptomyces maoxianensis</name>
    <dbReference type="NCBI Taxonomy" id="1459942"/>
    <lineage>
        <taxon>Bacteria</taxon>
        <taxon>Bacillati</taxon>
        <taxon>Actinomycetota</taxon>
        <taxon>Actinomycetes</taxon>
        <taxon>Kitasatosporales</taxon>
        <taxon>Streptomycetaceae</taxon>
        <taxon>Streptomyces</taxon>
    </lineage>
</organism>
<protein>
    <submittedName>
        <fullName evidence="1">Uncharacterized protein</fullName>
    </submittedName>
</protein>
<name>A0ABV9G9K5_9ACTN</name>
<evidence type="ECO:0000313" key="2">
    <source>
        <dbReference type="Proteomes" id="UP001595993"/>
    </source>
</evidence>
<gene>
    <name evidence="1" type="ORF">ACFO9E_15845</name>
</gene>
<comment type="caution">
    <text evidence="1">The sequence shown here is derived from an EMBL/GenBank/DDBJ whole genome shotgun (WGS) entry which is preliminary data.</text>
</comment>
<dbReference type="EMBL" id="JBHSFE010000012">
    <property type="protein sequence ID" value="MFC4609279.1"/>
    <property type="molecule type" value="Genomic_DNA"/>
</dbReference>
<reference evidence="2" key="1">
    <citation type="journal article" date="2019" name="Int. J. Syst. Evol. Microbiol.">
        <title>The Global Catalogue of Microorganisms (GCM) 10K type strain sequencing project: providing services to taxonomists for standard genome sequencing and annotation.</title>
        <authorList>
            <consortium name="The Broad Institute Genomics Platform"/>
            <consortium name="The Broad Institute Genome Sequencing Center for Infectious Disease"/>
            <person name="Wu L."/>
            <person name="Ma J."/>
        </authorList>
    </citation>
    <scope>NUCLEOTIDE SEQUENCE [LARGE SCALE GENOMIC DNA]</scope>
    <source>
        <strain evidence="2">CGMCC 4.7139</strain>
    </source>
</reference>
<proteinExistence type="predicted"/>
<evidence type="ECO:0000313" key="1">
    <source>
        <dbReference type="EMBL" id="MFC4609279.1"/>
    </source>
</evidence>
<accession>A0ABV9G9K5</accession>
<sequence>MPMMTIVIEQFVQWRFGFVAALGLTLLAAGLKTENATCAGIGGLLLIAPAVTTGT</sequence>